<organism evidence="3">
    <name type="scientific">viral metagenome</name>
    <dbReference type="NCBI Taxonomy" id="1070528"/>
    <lineage>
        <taxon>unclassified sequences</taxon>
        <taxon>metagenomes</taxon>
        <taxon>organismal metagenomes</taxon>
    </lineage>
</organism>
<feature type="region of interest" description="Disordered" evidence="2">
    <location>
        <begin position="145"/>
        <end position="183"/>
    </location>
</feature>
<name>A0A6C0LXA8_9ZZZZ</name>
<feature type="coiled-coil region" evidence="1">
    <location>
        <begin position="286"/>
        <end position="325"/>
    </location>
</feature>
<proteinExistence type="predicted"/>
<reference evidence="3" key="1">
    <citation type="journal article" date="2020" name="Nature">
        <title>Giant virus diversity and host interactions through global metagenomics.</title>
        <authorList>
            <person name="Schulz F."/>
            <person name="Roux S."/>
            <person name="Paez-Espino D."/>
            <person name="Jungbluth S."/>
            <person name="Walsh D.A."/>
            <person name="Denef V.J."/>
            <person name="McMahon K.D."/>
            <person name="Konstantinidis K.T."/>
            <person name="Eloe-Fadrosh E.A."/>
            <person name="Kyrpides N.C."/>
            <person name="Woyke T."/>
        </authorList>
    </citation>
    <scope>NUCLEOTIDE SEQUENCE</scope>
    <source>
        <strain evidence="3">GVMAG-S-1017244-22</strain>
    </source>
</reference>
<protein>
    <submittedName>
        <fullName evidence="3">Uncharacterized protein</fullName>
    </submittedName>
</protein>
<keyword evidence="1" id="KW-0175">Coiled coil</keyword>
<accession>A0A6C0LXA8</accession>
<evidence type="ECO:0000313" key="3">
    <source>
        <dbReference type="EMBL" id="QHU34983.1"/>
    </source>
</evidence>
<feature type="region of interest" description="Disordered" evidence="2">
    <location>
        <begin position="104"/>
        <end position="132"/>
    </location>
</feature>
<dbReference type="EMBL" id="MN740582">
    <property type="protein sequence ID" value="QHU34983.1"/>
    <property type="molecule type" value="Genomic_DNA"/>
</dbReference>
<evidence type="ECO:0000256" key="1">
    <source>
        <dbReference type="SAM" id="Coils"/>
    </source>
</evidence>
<feature type="compositionally biased region" description="Low complexity" evidence="2">
    <location>
        <begin position="163"/>
        <end position="183"/>
    </location>
</feature>
<sequence length="1343" mass="157603">MSVQKLKPKKAHPTLSMLYDRYDEITEKHCHNLLYHLYTHNITEWINPLTKKEVQRDSIIVISFLSKCYYVWGENEVIIKGEKLKYKDHIEKFIHKAYLIDVTKRSQKKKSPKTQQRSHSPAGAHLPRSKSPKRVPVITAVANIQQQQQNSPPGAATNKPRTQSPSQPNLNNSSNSSKSSVKLDFSPKSVNSIIKNTGSVSVNADKLTENDCIELVKEIRRIKRGKTAEEIKLLKIVNPITKKEIGLKSPIFKSFLAKCYIKFDKNENLQKSIKKIINVQSLDILKEKHLAEEKEKEEKRLALEKKNEEKRLAKEKEKEERKKKIPIIDKYIEGLVGEFNKCCDELIDNCDNGILKEYKYISNVINSIIIIIYTKYLHLPYYFDELYMNFSSQLDLKIFMYDETFREYYESKSLVPWDEFKKYFYNNSKVIYQKNDLTKIVDHTNVELNPNTIENYYLNTLLNRQHVFEAFRYDVYANAAGQKKYDNHMIQYNKLNTSYYTRLNFNHYMFPDSLKFAKEIIEELNINYNITNGLLPEFIFCRTSDPFISANIPFSDLVEIINDRLNKLPTITGIAKEATIHKDQYDKIIKDMSDFSYADNETEYGDTDMIRKNILYSLNVQSPTYIVKNIDTHKQNMYYNYEYTGTYPLFSWIPLNHKNLKSDTNQKYCYPMIAKWQPFNIDQVTLKILELDYKNNGIAPFSKYLNETIYKVITDEYASVKSLLMPDRIQAMTLRIINTIGFYKDKNIDPLYNNKKIYLYHGTKNRLHTVGGNGVDIEILGFLSTSLNVYTASYYSGINENNAGLIYIFEVEDAYTYINLRDPLNQILILPLSRIKIITEFNMGGFCVILCKLYRTPSVEQNNLLYDKLLDQNKNKDVNKYVTYKITTNNNIMPKCAYIIGELWKTEKEPHNNDKLELYKIKRKNLNNNIINDKHNMSNKELKDEFLYFSLGQEYELYIDRGIPIILGSFEDIKYSIHQHFIKDCYKALNIPCLDYIFIHGKNKSKITSLGLSFIKNPISTGILSKDYKNNRTNKFKYNINNFLIDCIFKFDSIKHSNKKLNIFGEQDDGKIYADKIEAFKDAGAYLNGVINPVFTSTHINSVHGEHIQYIKKWKHLFTKYLEASDEDLRKHFIWCHERIKKLINIIHSVSENYLFFINYTLKGYTKNSNMTGKKGVLSHDSKEYKELFNLIKNLEDTLLERANFYKNCTNMAVSTDFIIFIKSLFDKINIHNSNLYKDAILEELILEEYKSDSFSGGILSINDMNKQNLQFKEDKEPVISIDHMKIYELFKNIPISESKDMRKIKDMPKDIKEYYGYGKNKMDKYIDVSNNCHFRFVNDNNL</sequence>
<evidence type="ECO:0000256" key="2">
    <source>
        <dbReference type="SAM" id="MobiDB-lite"/>
    </source>
</evidence>